<protein>
    <submittedName>
        <fullName evidence="2">Uncharacterized protein</fullName>
    </submittedName>
</protein>
<keyword evidence="3" id="KW-1185">Reference proteome</keyword>
<feature type="compositionally biased region" description="Basic residues" evidence="1">
    <location>
        <begin position="8"/>
        <end position="24"/>
    </location>
</feature>
<evidence type="ECO:0000313" key="3">
    <source>
        <dbReference type="Proteomes" id="UP000335636"/>
    </source>
</evidence>
<evidence type="ECO:0000313" key="2">
    <source>
        <dbReference type="EMBL" id="VTJ57331.1"/>
    </source>
</evidence>
<gene>
    <name evidence="2" type="ORF">MONAX_5E028629</name>
</gene>
<comment type="caution">
    <text evidence="2">The sequence shown here is derived from an EMBL/GenBank/DDBJ whole genome shotgun (WGS) entry which is preliminary data.</text>
</comment>
<dbReference type="Proteomes" id="UP000335636">
    <property type="component" value="Unassembled WGS sequence"/>
</dbReference>
<name>A0A5E4AKP7_MARMO</name>
<proteinExistence type="predicted"/>
<accession>A0A5E4AKP7</accession>
<reference evidence="2" key="1">
    <citation type="submission" date="2019-04" db="EMBL/GenBank/DDBJ databases">
        <authorList>
            <person name="Alioto T."/>
            <person name="Alioto T."/>
        </authorList>
    </citation>
    <scope>NUCLEOTIDE SEQUENCE [LARGE SCALE GENOMIC DNA]</scope>
</reference>
<organism evidence="2 3">
    <name type="scientific">Marmota monax</name>
    <name type="common">Woodchuck</name>
    <dbReference type="NCBI Taxonomy" id="9995"/>
    <lineage>
        <taxon>Eukaryota</taxon>
        <taxon>Metazoa</taxon>
        <taxon>Chordata</taxon>
        <taxon>Craniata</taxon>
        <taxon>Vertebrata</taxon>
        <taxon>Euteleostomi</taxon>
        <taxon>Mammalia</taxon>
        <taxon>Eutheria</taxon>
        <taxon>Euarchontoglires</taxon>
        <taxon>Glires</taxon>
        <taxon>Rodentia</taxon>
        <taxon>Sciuromorpha</taxon>
        <taxon>Sciuridae</taxon>
        <taxon>Xerinae</taxon>
        <taxon>Marmotini</taxon>
        <taxon>Marmota</taxon>
    </lineage>
</organism>
<dbReference type="AlphaFoldDB" id="A0A5E4AKP7"/>
<dbReference type="EMBL" id="CABDUW010000078">
    <property type="protein sequence ID" value="VTJ57331.1"/>
    <property type="molecule type" value="Genomic_DNA"/>
</dbReference>
<feature type="non-terminal residue" evidence="2">
    <location>
        <position position="1"/>
    </location>
</feature>
<evidence type="ECO:0000256" key="1">
    <source>
        <dbReference type="SAM" id="MobiDB-lite"/>
    </source>
</evidence>
<sequence>VAGEPKSCRHRGNVSKAKRGPCRRRALDSPYTKVKVDTKTARDEHYSFHSLAEGYVTSANEGHY</sequence>
<feature type="region of interest" description="Disordered" evidence="1">
    <location>
        <begin position="1"/>
        <end position="28"/>
    </location>
</feature>